<accession>A0ABQ2ZV34</accession>
<proteinExistence type="predicted"/>
<dbReference type="EMBL" id="BMXT01000001">
    <property type="protein sequence ID" value="GGY23810.1"/>
    <property type="molecule type" value="Genomic_DNA"/>
</dbReference>
<sequence>MVLLVPAGLAQTFSPAAVKMFHELDQQPNDLARYIYLVKTIPELPVSDRQLAMQMFASTEDELGLYNEAIRDFPLKSHASADTTLPTAAEWMPASAADVVTKLASDRRTVLVNEAHHDAHTRQLTLALLPRLRALGFNYFAAEALVDEDAALMQRGYPTMASGTEYLREPSYGDIVRMALKLGYTVVSYDVDRGTTQDREIGQANNLYKKVFAKDPNARLFVHAGYAHIDKAKGRLGSTIPMAMQLQKLTGIEPLSVDQTQFREQIPSEPDDYQQLIKEFPPDGPTVLLNRITSKPWSAHPDLYDVNVILPPTGQGALDSGYVQPSTIVHDMVRAQPMLAHYVNTQRPEWLTLHNERFPYAVSTALCKVTSPCVVDAHYIDESNDAIAADRYAFMQGETASKLYLRPGRYRLRAWDIRGKTLSEQIITVDQR</sequence>
<dbReference type="Proteomes" id="UP000621898">
    <property type="component" value="Unassembled WGS sequence"/>
</dbReference>
<evidence type="ECO:0008006" key="3">
    <source>
        <dbReference type="Google" id="ProtNLM"/>
    </source>
</evidence>
<organism evidence="1 2">
    <name type="scientific">Rhodanobacter panaciterrae</name>
    <dbReference type="NCBI Taxonomy" id="490572"/>
    <lineage>
        <taxon>Bacteria</taxon>
        <taxon>Pseudomonadati</taxon>
        <taxon>Pseudomonadota</taxon>
        <taxon>Gammaproteobacteria</taxon>
        <taxon>Lysobacterales</taxon>
        <taxon>Rhodanobacteraceae</taxon>
        <taxon>Rhodanobacter</taxon>
    </lineage>
</organism>
<comment type="caution">
    <text evidence="1">The sequence shown here is derived from an EMBL/GenBank/DDBJ whole genome shotgun (WGS) entry which is preliminary data.</text>
</comment>
<gene>
    <name evidence="1" type="ORF">GCM10008098_16690</name>
</gene>
<evidence type="ECO:0000313" key="2">
    <source>
        <dbReference type="Proteomes" id="UP000621898"/>
    </source>
</evidence>
<name>A0ABQ2ZV34_9GAMM</name>
<keyword evidence="2" id="KW-1185">Reference proteome</keyword>
<reference evidence="2" key="1">
    <citation type="journal article" date="2019" name="Int. J. Syst. Evol. Microbiol.">
        <title>The Global Catalogue of Microorganisms (GCM) 10K type strain sequencing project: providing services to taxonomists for standard genome sequencing and annotation.</title>
        <authorList>
            <consortium name="The Broad Institute Genomics Platform"/>
            <consortium name="The Broad Institute Genome Sequencing Center for Infectious Disease"/>
            <person name="Wu L."/>
            <person name="Ma J."/>
        </authorList>
    </citation>
    <scope>NUCLEOTIDE SEQUENCE [LARGE SCALE GENOMIC DNA]</scope>
    <source>
        <strain evidence="2">KCTC 22232</strain>
    </source>
</reference>
<evidence type="ECO:0000313" key="1">
    <source>
        <dbReference type="EMBL" id="GGY23810.1"/>
    </source>
</evidence>
<protein>
    <recommendedName>
        <fullName evidence="3">Erythromycin esterase</fullName>
    </recommendedName>
</protein>